<dbReference type="InterPro" id="IPR011701">
    <property type="entry name" value="MFS"/>
</dbReference>
<feature type="transmembrane region" description="Helical" evidence="5">
    <location>
        <begin position="363"/>
        <end position="389"/>
    </location>
</feature>
<feature type="transmembrane region" description="Helical" evidence="5">
    <location>
        <begin position="41"/>
        <end position="61"/>
    </location>
</feature>
<protein>
    <submittedName>
        <fullName evidence="7">MFS family permease</fullName>
    </submittedName>
</protein>
<dbReference type="PANTHER" id="PTHR23546">
    <property type="entry name" value="TRANSPORT PROTEIN"/>
    <property type="match status" value="1"/>
</dbReference>
<gene>
    <name evidence="7" type="ORF">FB473_000694</name>
</gene>
<keyword evidence="2 5" id="KW-0812">Transmembrane</keyword>
<sequence>MSAGASQLRAVSLVVLLVYMGQMALNPVIAPLAREVGLAEWQIGLTISVAAVTVVVLSQFWGRFAQTHGARRVLIRAVGLTAVAMIAFFLTAWAGTRGLLGGTILFVLFVVLRGIMFGAGISAVPPTAQTYVASVTTSEPERVKGMAGIGAAQGMAMILGAVVGGALAGLGLLVSIGAVPILLLAAIMVAASLKPEAAPVGLARPARISPFDPRAWPFLVAGFGMFTSLGFIQVISGFLVQDRFHLSSESTGLAAGGALLAAGIGQVLAQVVIVPRSGWSPLTLLRSGGVITLAGFVALLPDAGMGVFVGALFLIGLGLGIATPGYTAGPSLLMRPEEQGGLAGVIGMTNGLTFVLSPSLSTLAYGVAPVLPILISAGLMGIVVAFVLLHPGVRQRPVAEVTGPEALSGEAS</sequence>
<dbReference type="SUPFAM" id="SSF103473">
    <property type="entry name" value="MFS general substrate transporter"/>
    <property type="match status" value="1"/>
</dbReference>
<evidence type="ECO:0000256" key="4">
    <source>
        <dbReference type="ARBA" id="ARBA00023136"/>
    </source>
</evidence>
<organism evidence="7 8">
    <name type="scientific">Brooklawnia cerclae</name>
    <dbReference type="NCBI Taxonomy" id="349934"/>
    <lineage>
        <taxon>Bacteria</taxon>
        <taxon>Bacillati</taxon>
        <taxon>Actinomycetota</taxon>
        <taxon>Actinomycetes</taxon>
        <taxon>Propionibacteriales</taxon>
        <taxon>Propionibacteriaceae</taxon>
        <taxon>Brooklawnia</taxon>
    </lineage>
</organism>
<dbReference type="Pfam" id="PF07690">
    <property type="entry name" value="MFS_1"/>
    <property type="match status" value="1"/>
</dbReference>
<feature type="transmembrane region" description="Helical" evidence="5">
    <location>
        <begin position="252"/>
        <end position="272"/>
    </location>
</feature>
<feature type="transmembrane region" description="Helical" evidence="5">
    <location>
        <begin position="12"/>
        <end position="29"/>
    </location>
</feature>
<dbReference type="PANTHER" id="PTHR23546:SF1">
    <property type="entry name" value="MEMBRANE PROTEIN"/>
    <property type="match status" value="1"/>
</dbReference>
<dbReference type="InterPro" id="IPR020846">
    <property type="entry name" value="MFS_dom"/>
</dbReference>
<comment type="subcellular location">
    <subcellularLocation>
        <location evidence="1">Cell membrane</location>
        <topology evidence="1">Multi-pass membrane protein</topology>
    </subcellularLocation>
</comment>
<dbReference type="RefSeq" id="WP_167164867.1">
    <property type="nucleotide sequence ID" value="NZ_BAAAOO010000002.1"/>
</dbReference>
<evidence type="ECO:0000313" key="7">
    <source>
        <dbReference type="EMBL" id="NIH56049.1"/>
    </source>
</evidence>
<feature type="transmembrane region" description="Helical" evidence="5">
    <location>
        <begin position="215"/>
        <end position="240"/>
    </location>
</feature>
<dbReference type="Gene3D" id="1.20.1250.20">
    <property type="entry name" value="MFS general substrate transporter like domains"/>
    <property type="match status" value="2"/>
</dbReference>
<comment type="caution">
    <text evidence="7">The sequence shown here is derived from an EMBL/GenBank/DDBJ whole genome shotgun (WGS) entry which is preliminary data.</text>
</comment>
<feature type="transmembrane region" description="Helical" evidence="5">
    <location>
        <begin position="307"/>
        <end position="328"/>
    </location>
</feature>
<keyword evidence="3 5" id="KW-1133">Transmembrane helix</keyword>
<feature type="domain" description="Major facilitator superfamily (MFS) profile" evidence="6">
    <location>
        <begin position="7"/>
        <end position="393"/>
    </location>
</feature>
<dbReference type="PROSITE" id="PS50850">
    <property type="entry name" value="MFS"/>
    <property type="match status" value="1"/>
</dbReference>
<feature type="transmembrane region" description="Helical" evidence="5">
    <location>
        <begin position="99"/>
        <end position="124"/>
    </location>
</feature>
<feature type="transmembrane region" description="Helical" evidence="5">
    <location>
        <begin position="173"/>
        <end position="194"/>
    </location>
</feature>
<feature type="transmembrane region" description="Helical" evidence="5">
    <location>
        <begin position="284"/>
        <end position="301"/>
    </location>
</feature>
<keyword evidence="4 5" id="KW-0472">Membrane</keyword>
<evidence type="ECO:0000256" key="3">
    <source>
        <dbReference type="ARBA" id="ARBA00022989"/>
    </source>
</evidence>
<evidence type="ECO:0000256" key="1">
    <source>
        <dbReference type="ARBA" id="ARBA00004651"/>
    </source>
</evidence>
<keyword evidence="8" id="KW-1185">Reference proteome</keyword>
<evidence type="ECO:0000313" key="8">
    <source>
        <dbReference type="Proteomes" id="UP000749311"/>
    </source>
</evidence>
<proteinExistence type="predicted"/>
<evidence type="ECO:0000256" key="5">
    <source>
        <dbReference type="SAM" id="Phobius"/>
    </source>
</evidence>
<evidence type="ECO:0000259" key="6">
    <source>
        <dbReference type="PROSITE" id="PS50850"/>
    </source>
</evidence>
<dbReference type="Proteomes" id="UP000749311">
    <property type="component" value="Unassembled WGS sequence"/>
</dbReference>
<dbReference type="InterPro" id="IPR036259">
    <property type="entry name" value="MFS_trans_sf"/>
</dbReference>
<name>A0ABX0SCI8_9ACTN</name>
<dbReference type="EMBL" id="JAAMOZ010000001">
    <property type="protein sequence ID" value="NIH56049.1"/>
    <property type="molecule type" value="Genomic_DNA"/>
</dbReference>
<feature type="transmembrane region" description="Helical" evidence="5">
    <location>
        <begin position="73"/>
        <end position="93"/>
    </location>
</feature>
<reference evidence="7 8" key="1">
    <citation type="submission" date="2020-02" db="EMBL/GenBank/DDBJ databases">
        <title>Sequencing the genomes of 1000 actinobacteria strains.</title>
        <authorList>
            <person name="Klenk H.-P."/>
        </authorList>
    </citation>
    <scope>NUCLEOTIDE SEQUENCE [LARGE SCALE GENOMIC DNA]</scope>
    <source>
        <strain evidence="7 8">DSM 19609</strain>
    </source>
</reference>
<evidence type="ECO:0000256" key="2">
    <source>
        <dbReference type="ARBA" id="ARBA00022692"/>
    </source>
</evidence>
<accession>A0ABX0SCI8</accession>